<gene>
    <name evidence="5 8" type="primary">hrcA</name>
    <name evidence="8" type="ORF">OSSY52_05090</name>
</gene>
<dbReference type="PANTHER" id="PTHR34824">
    <property type="entry name" value="HEAT-INDUCIBLE TRANSCRIPTION REPRESSOR HRCA"/>
    <property type="match status" value="1"/>
</dbReference>
<dbReference type="InterPro" id="IPR002571">
    <property type="entry name" value="HrcA"/>
</dbReference>
<evidence type="ECO:0000256" key="3">
    <source>
        <dbReference type="ARBA" id="ARBA00023016"/>
    </source>
</evidence>
<dbReference type="FunCoup" id="A0A7G1G294">
    <property type="interactions" value="173"/>
</dbReference>
<dbReference type="PIRSF" id="PIRSF005485">
    <property type="entry name" value="HrcA"/>
    <property type="match status" value="1"/>
</dbReference>
<dbReference type="InterPro" id="IPR029016">
    <property type="entry name" value="GAF-like_dom_sf"/>
</dbReference>
<dbReference type="Pfam" id="PF03444">
    <property type="entry name" value="WHD_HrcA"/>
    <property type="match status" value="1"/>
</dbReference>
<dbReference type="HAMAP" id="MF_00081">
    <property type="entry name" value="HrcA"/>
    <property type="match status" value="1"/>
</dbReference>
<keyword evidence="4 5" id="KW-0804">Transcription</keyword>
<accession>A0A7G1G294</accession>
<keyword evidence="9" id="KW-1185">Reference proteome</keyword>
<dbReference type="InParanoid" id="A0A7G1G294"/>
<dbReference type="Proteomes" id="UP000516361">
    <property type="component" value="Chromosome"/>
</dbReference>
<dbReference type="Gene3D" id="3.30.390.60">
    <property type="entry name" value="Heat-inducible transcription repressor hrca homolog, domain 3"/>
    <property type="match status" value="1"/>
</dbReference>
<dbReference type="RefSeq" id="WP_190615477.1">
    <property type="nucleotide sequence ID" value="NZ_AP018712.1"/>
</dbReference>
<evidence type="ECO:0000256" key="1">
    <source>
        <dbReference type="ARBA" id="ARBA00022491"/>
    </source>
</evidence>
<evidence type="ECO:0000256" key="5">
    <source>
        <dbReference type="HAMAP-Rule" id="MF_00081"/>
    </source>
</evidence>
<dbReference type="EMBL" id="AP018712">
    <property type="protein sequence ID" value="BBE30368.1"/>
    <property type="molecule type" value="Genomic_DNA"/>
</dbReference>
<keyword evidence="3 5" id="KW-0346">Stress response</keyword>
<dbReference type="SUPFAM" id="SSF55781">
    <property type="entry name" value="GAF domain-like"/>
    <property type="match status" value="1"/>
</dbReference>
<dbReference type="InterPro" id="IPR036390">
    <property type="entry name" value="WH_DNA-bd_sf"/>
</dbReference>
<dbReference type="InterPro" id="IPR023120">
    <property type="entry name" value="WHTH_transcript_rep_HrcA_IDD"/>
</dbReference>
<dbReference type="InterPro" id="IPR005104">
    <property type="entry name" value="WHTH_HrcA_DNA-bd"/>
</dbReference>
<feature type="domain" description="Heat-inducible transcription repressor HrcA C-terminal" evidence="6">
    <location>
        <begin position="106"/>
        <end position="316"/>
    </location>
</feature>
<dbReference type="PANTHER" id="PTHR34824:SF1">
    <property type="entry name" value="HEAT-INDUCIBLE TRANSCRIPTION REPRESSOR HRCA"/>
    <property type="match status" value="1"/>
</dbReference>
<evidence type="ECO:0000259" key="7">
    <source>
        <dbReference type="Pfam" id="PF03444"/>
    </source>
</evidence>
<dbReference type="AlphaFoldDB" id="A0A7G1G294"/>
<evidence type="ECO:0000256" key="4">
    <source>
        <dbReference type="ARBA" id="ARBA00023163"/>
    </source>
</evidence>
<dbReference type="Gene3D" id="1.10.10.10">
    <property type="entry name" value="Winged helix-like DNA-binding domain superfamily/Winged helix DNA-binding domain"/>
    <property type="match status" value="1"/>
</dbReference>
<dbReference type="Gene3D" id="3.30.450.40">
    <property type="match status" value="1"/>
</dbReference>
<dbReference type="InterPro" id="IPR036388">
    <property type="entry name" value="WH-like_DNA-bd_sf"/>
</dbReference>
<dbReference type="Pfam" id="PF01628">
    <property type="entry name" value="HrcA"/>
    <property type="match status" value="1"/>
</dbReference>
<dbReference type="GO" id="GO:0045892">
    <property type="term" value="P:negative regulation of DNA-templated transcription"/>
    <property type="evidence" value="ECO:0007669"/>
    <property type="project" value="UniProtKB-UniRule"/>
</dbReference>
<reference evidence="8 9" key="1">
    <citation type="submission" date="2018-06" db="EMBL/GenBank/DDBJ databases">
        <title>Genome sequencing of Oceanotoga sp. sy52.</title>
        <authorList>
            <person name="Mori K."/>
        </authorList>
    </citation>
    <scope>NUCLEOTIDE SEQUENCE [LARGE SCALE GENOMIC DNA]</scope>
    <source>
        <strain evidence="9">sy52</strain>
    </source>
</reference>
<proteinExistence type="inferred from homology"/>
<comment type="function">
    <text evidence="5">Negative regulator of class I heat shock genes (grpE-dnaK-dnaJ and groELS operons). Prevents heat-shock induction of these operons.</text>
</comment>
<dbReference type="SUPFAM" id="SSF46785">
    <property type="entry name" value="Winged helix' DNA-binding domain"/>
    <property type="match status" value="1"/>
</dbReference>
<comment type="similarity">
    <text evidence="5">Belongs to the HrcA family.</text>
</comment>
<organism evidence="8 9">
    <name type="scientific">Tepiditoga spiralis</name>
    <dbReference type="NCBI Taxonomy" id="2108365"/>
    <lineage>
        <taxon>Bacteria</taxon>
        <taxon>Thermotogati</taxon>
        <taxon>Thermotogota</taxon>
        <taxon>Thermotogae</taxon>
        <taxon>Petrotogales</taxon>
        <taxon>Petrotogaceae</taxon>
        <taxon>Tepiditoga</taxon>
    </lineage>
</organism>
<feature type="domain" description="Winged helix-turn-helix transcription repressor HrcA DNA-binding" evidence="7">
    <location>
        <begin position="5"/>
        <end position="74"/>
    </location>
</feature>
<evidence type="ECO:0000313" key="9">
    <source>
        <dbReference type="Proteomes" id="UP000516361"/>
    </source>
</evidence>
<dbReference type="GO" id="GO:0003677">
    <property type="term" value="F:DNA binding"/>
    <property type="evidence" value="ECO:0007669"/>
    <property type="project" value="InterPro"/>
</dbReference>
<dbReference type="InterPro" id="IPR021153">
    <property type="entry name" value="HrcA_C"/>
</dbReference>
<name>A0A7G1G294_9BACT</name>
<evidence type="ECO:0000259" key="6">
    <source>
        <dbReference type="Pfam" id="PF01628"/>
    </source>
</evidence>
<protein>
    <recommendedName>
        <fullName evidence="5">Heat-inducible transcription repressor HrcA</fullName>
    </recommendedName>
</protein>
<evidence type="ECO:0000313" key="8">
    <source>
        <dbReference type="EMBL" id="BBE30368.1"/>
    </source>
</evidence>
<dbReference type="KEGG" id="ocy:OSSY52_05090"/>
<sequence length="335" mass="38948">MGIVLSQRQKDILLSIVDIYIKYKKPVSSDDVLKYSRVKASSATIRNDMQKLQRLKYIYQQHTSGGRIPSDRALELYFEIVKDVYSKTEKMLDIPKEYKFYDLNIMIENMSKIVSEILEGMIIFEYPNPRYVFITRCVVTPLTESHYVVTFLTNLGMTISRTVEKYGLPISSELEKMLNKGLSGKSIQELLSAVNSESYKTDDIRIKNMFSMINSLLNEFSRNKYHVTGLEKIISHCKNNIESIESLTMMVENDEIKDKIFDKIEFSNDINIFFGDDLNARALKNFSFFNTSYSLSSNSIGRVLLITDKYKNYEKVYKVLKEYVSRFSEIISKNL</sequence>
<keyword evidence="1 5" id="KW-0678">Repressor</keyword>
<keyword evidence="2 5" id="KW-0805">Transcription regulation</keyword>
<evidence type="ECO:0000256" key="2">
    <source>
        <dbReference type="ARBA" id="ARBA00023015"/>
    </source>
</evidence>